<evidence type="ECO:0000313" key="1">
    <source>
        <dbReference type="EMBL" id="GLY77653.1"/>
    </source>
</evidence>
<dbReference type="EMBL" id="BSTJ01000007">
    <property type="protein sequence ID" value="GLY77653.1"/>
    <property type="molecule type" value="Genomic_DNA"/>
</dbReference>
<evidence type="ECO:0000313" key="2">
    <source>
        <dbReference type="Proteomes" id="UP001165135"/>
    </source>
</evidence>
<sequence>MGGALTSLVAVAGTLLGSALTYVFQRRTAGRAERFARDERLRQERLSAYSAFAEAVMEYRHEELKVWLHRHGELTHPLPERFEVEQGRLRSVALRARYRVQLLADEQGLIELADQSIDAVADIHRAKDATELMEHGERTERQVEGFIRAAAAEVR</sequence>
<protein>
    <submittedName>
        <fullName evidence="1">Uncharacterized protein</fullName>
    </submittedName>
</protein>
<accession>A0A9W6RL25</accession>
<organism evidence="1 2">
    <name type="scientific">Actinoallomurus iriomotensis</name>
    <dbReference type="NCBI Taxonomy" id="478107"/>
    <lineage>
        <taxon>Bacteria</taxon>
        <taxon>Bacillati</taxon>
        <taxon>Actinomycetota</taxon>
        <taxon>Actinomycetes</taxon>
        <taxon>Streptosporangiales</taxon>
        <taxon>Thermomonosporaceae</taxon>
        <taxon>Actinoallomurus</taxon>
    </lineage>
</organism>
<dbReference type="AlphaFoldDB" id="A0A9W6RL25"/>
<name>A0A9W6RL25_9ACTN</name>
<reference evidence="1" key="1">
    <citation type="submission" date="2023-03" db="EMBL/GenBank/DDBJ databases">
        <title>Actinoallomurus iriomotensis NBRC 103681.</title>
        <authorList>
            <person name="Ichikawa N."/>
            <person name="Sato H."/>
            <person name="Tonouchi N."/>
        </authorList>
    </citation>
    <scope>NUCLEOTIDE SEQUENCE</scope>
    <source>
        <strain evidence="1">NBRC 103681</strain>
    </source>
</reference>
<dbReference type="Proteomes" id="UP001165135">
    <property type="component" value="Unassembled WGS sequence"/>
</dbReference>
<comment type="caution">
    <text evidence="1">The sequence shown here is derived from an EMBL/GenBank/DDBJ whole genome shotgun (WGS) entry which is preliminary data.</text>
</comment>
<gene>
    <name evidence="1" type="ORF">Airi01_059200</name>
</gene>
<proteinExistence type="predicted"/>